<protein>
    <recommendedName>
        <fullName evidence="1">RNase H type-1 domain-containing protein</fullName>
    </recommendedName>
</protein>
<dbReference type="PANTHER" id="PTHR47074:SF73">
    <property type="entry name" value="OS04G0448401 PROTEIN"/>
    <property type="match status" value="1"/>
</dbReference>
<dbReference type="InterPro" id="IPR002156">
    <property type="entry name" value="RNaseH_domain"/>
</dbReference>
<dbReference type="CDD" id="cd06222">
    <property type="entry name" value="RNase_H_like"/>
    <property type="match status" value="1"/>
</dbReference>
<dbReference type="EMBL" id="LT934114">
    <property type="protein sequence ID" value="VAH43129.1"/>
    <property type="molecule type" value="Genomic_DNA"/>
</dbReference>
<dbReference type="InterPro" id="IPR012337">
    <property type="entry name" value="RNaseH-like_sf"/>
</dbReference>
<proteinExistence type="predicted"/>
<sequence>MVMAAGTGNLERVSSALHSEALAMLYAINIAIQMGCNRVMLETDSVQLKNAVRTEEYDMSTLGAVFKDIKFQLHVGFSGVSIVSCPRSCNVVAHSLAAYGAKLEAGISDIWLGQFPDFVNDAVAGDLSSPVI</sequence>
<dbReference type="Gramene" id="TRITD2Bv1G052690.1">
    <property type="protein sequence ID" value="TRITD2Bv1G052690.1"/>
    <property type="gene ID" value="TRITD2Bv1G052690"/>
</dbReference>
<evidence type="ECO:0000259" key="1">
    <source>
        <dbReference type="Pfam" id="PF13456"/>
    </source>
</evidence>
<dbReference type="GO" id="GO:0003676">
    <property type="term" value="F:nucleic acid binding"/>
    <property type="evidence" value="ECO:0007669"/>
    <property type="project" value="InterPro"/>
</dbReference>
<reference evidence="2 3" key="1">
    <citation type="submission" date="2017-09" db="EMBL/GenBank/DDBJ databases">
        <authorList>
            <consortium name="International Durum Wheat Genome Sequencing Consortium (IDWGSC)"/>
            <person name="Milanesi L."/>
        </authorList>
    </citation>
    <scope>NUCLEOTIDE SEQUENCE [LARGE SCALE GENOMIC DNA]</scope>
    <source>
        <strain evidence="3">cv. Svevo</strain>
    </source>
</reference>
<name>A0A9R1RIW6_TRITD</name>
<feature type="domain" description="RNase H type-1" evidence="1">
    <location>
        <begin position="2"/>
        <end position="98"/>
    </location>
</feature>
<evidence type="ECO:0000313" key="3">
    <source>
        <dbReference type="Proteomes" id="UP000324705"/>
    </source>
</evidence>
<dbReference type="SUPFAM" id="SSF53098">
    <property type="entry name" value="Ribonuclease H-like"/>
    <property type="match status" value="1"/>
</dbReference>
<dbReference type="GO" id="GO:0004523">
    <property type="term" value="F:RNA-DNA hybrid ribonuclease activity"/>
    <property type="evidence" value="ECO:0007669"/>
    <property type="project" value="InterPro"/>
</dbReference>
<evidence type="ECO:0000313" key="2">
    <source>
        <dbReference type="EMBL" id="VAH43129.1"/>
    </source>
</evidence>
<dbReference type="InterPro" id="IPR044730">
    <property type="entry name" value="RNase_H-like_dom_plant"/>
</dbReference>
<dbReference type="InterPro" id="IPR052929">
    <property type="entry name" value="RNase_H-like_EbsB-rel"/>
</dbReference>
<dbReference type="Gene3D" id="3.30.420.10">
    <property type="entry name" value="Ribonuclease H-like superfamily/Ribonuclease H"/>
    <property type="match status" value="1"/>
</dbReference>
<gene>
    <name evidence="2" type="ORF">TRITD_2Bv1G052690</name>
</gene>
<dbReference type="AlphaFoldDB" id="A0A9R1RIW6"/>
<organism evidence="2 3">
    <name type="scientific">Triticum turgidum subsp. durum</name>
    <name type="common">Durum wheat</name>
    <name type="synonym">Triticum durum</name>
    <dbReference type="NCBI Taxonomy" id="4567"/>
    <lineage>
        <taxon>Eukaryota</taxon>
        <taxon>Viridiplantae</taxon>
        <taxon>Streptophyta</taxon>
        <taxon>Embryophyta</taxon>
        <taxon>Tracheophyta</taxon>
        <taxon>Spermatophyta</taxon>
        <taxon>Magnoliopsida</taxon>
        <taxon>Liliopsida</taxon>
        <taxon>Poales</taxon>
        <taxon>Poaceae</taxon>
        <taxon>BOP clade</taxon>
        <taxon>Pooideae</taxon>
        <taxon>Triticodae</taxon>
        <taxon>Triticeae</taxon>
        <taxon>Triticinae</taxon>
        <taxon>Triticum</taxon>
    </lineage>
</organism>
<keyword evidence="3" id="KW-1185">Reference proteome</keyword>
<dbReference type="InterPro" id="IPR036397">
    <property type="entry name" value="RNaseH_sf"/>
</dbReference>
<dbReference type="PANTHER" id="PTHR47074">
    <property type="entry name" value="BNAC02G40300D PROTEIN"/>
    <property type="match status" value="1"/>
</dbReference>
<accession>A0A9R1RIW6</accession>
<dbReference type="Proteomes" id="UP000324705">
    <property type="component" value="Chromosome 2B"/>
</dbReference>
<dbReference type="Pfam" id="PF13456">
    <property type="entry name" value="RVT_3"/>
    <property type="match status" value="1"/>
</dbReference>